<dbReference type="EMBL" id="CP036271">
    <property type="protein sequence ID" value="QDT54167.1"/>
    <property type="molecule type" value="Genomic_DNA"/>
</dbReference>
<gene>
    <name evidence="10" type="primary">secA</name>
    <name evidence="14" type="ORF">Pan44_21940</name>
</gene>
<dbReference type="InterPro" id="IPR011115">
    <property type="entry name" value="SecA_DEAD"/>
</dbReference>
<protein>
    <recommendedName>
        <fullName evidence="10">Protein translocase subunit SecA</fullName>
        <ecNumber evidence="10">7.4.2.8</ecNumber>
    </recommendedName>
</protein>
<name>A0A517SDH9_9PLAN</name>
<dbReference type="InterPro" id="IPR014018">
    <property type="entry name" value="SecA_motor_DEAD"/>
</dbReference>
<feature type="domain" description="Helicase ATP-binding" evidence="11">
    <location>
        <begin position="77"/>
        <end position="232"/>
    </location>
</feature>
<dbReference type="SMART" id="SM00958">
    <property type="entry name" value="SecA_PP_bind"/>
    <property type="match status" value="1"/>
</dbReference>
<comment type="function">
    <text evidence="10">Part of the Sec protein translocase complex. Interacts with the SecYEG preprotein conducting channel. Has a central role in coupling the hydrolysis of ATP to the transfer of proteins into and across the cell membrane, serving as an ATP-driven molecular motor driving the stepwise translocation of polypeptide chains across the membrane.</text>
</comment>
<evidence type="ECO:0000256" key="5">
    <source>
        <dbReference type="ARBA" id="ARBA00022840"/>
    </source>
</evidence>
<dbReference type="FunFam" id="3.40.50.300:FF:000429">
    <property type="entry name" value="Preprotein translocase subunit SecA"/>
    <property type="match status" value="1"/>
</dbReference>
<dbReference type="InParanoid" id="A0A517SDH9"/>
<evidence type="ECO:0000256" key="3">
    <source>
        <dbReference type="ARBA" id="ARBA00022490"/>
    </source>
</evidence>
<dbReference type="SMART" id="SM00957">
    <property type="entry name" value="SecA_DEAD"/>
    <property type="match status" value="1"/>
</dbReference>
<dbReference type="GO" id="GO:0065002">
    <property type="term" value="P:intracellular protein transmembrane transport"/>
    <property type="evidence" value="ECO:0007669"/>
    <property type="project" value="UniProtKB-UniRule"/>
</dbReference>
<comment type="subunit">
    <text evidence="10">Monomer and homodimer. Part of the essential Sec protein translocation apparatus which comprises SecA, SecYEG and auxiliary proteins SecDF. Other proteins may also be involved.</text>
</comment>
<dbReference type="PROSITE" id="PS01312">
    <property type="entry name" value="SECA"/>
    <property type="match status" value="1"/>
</dbReference>
<dbReference type="PROSITE" id="PS51192">
    <property type="entry name" value="HELICASE_ATP_BIND_1"/>
    <property type="match status" value="1"/>
</dbReference>
<evidence type="ECO:0000313" key="14">
    <source>
        <dbReference type="EMBL" id="QDT54167.1"/>
    </source>
</evidence>
<dbReference type="KEGG" id="ccos:Pan44_21940"/>
<dbReference type="HAMAP" id="MF_01382">
    <property type="entry name" value="SecA"/>
    <property type="match status" value="1"/>
</dbReference>
<evidence type="ECO:0000256" key="8">
    <source>
        <dbReference type="ARBA" id="ARBA00023010"/>
    </source>
</evidence>
<dbReference type="CDD" id="cd18803">
    <property type="entry name" value="SF2_C_secA"/>
    <property type="match status" value="1"/>
</dbReference>
<dbReference type="Pfam" id="PF07517">
    <property type="entry name" value="SecA_DEAD"/>
    <property type="match status" value="1"/>
</dbReference>
<dbReference type="RefSeq" id="WP_145029981.1">
    <property type="nucleotide sequence ID" value="NZ_CP036271.1"/>
</dbReference>
<reference evidence="14 15" key="1">
    <citation type="submission" date="2019-02" db="EMBL/GenBank/DDBJ databases">
        <title>Deep-cultivation of Planctomycetes and their phenomic and genomic characterization uncovers novel biology.</title>
        <authorList>
            <person name="Wiegand S."/>
            <person name="Jogler M."/>
            <person name="Boedeker C."/>
            <person name="Pinto D."/>
            <person name="Vollmers J."/>
            <person name="Rivas-Marin E."/>
            <person name="Kohn T."/>
            <person name="Peeters S.H."/>
            <person name="Heuer A."/>
            <person name="Rast P."/>
            <person name="Oberbeckmann S."/>
            <person name="Bunk B."/>
            <person name="Jeske O."/>
            <person name="Meyerdierks A."/>
            <person name="Storesund J.E."/>
            <person name="Kallscheuer N."/>
            <person name="Luecker S."/>
            <person name="Lage O.M."/>
            <person name="Pohl T."/>
            <person name="Merkel B.J."/>
            <person name="Hornburger P."/>
            <person name="Mueller R.-W."/>
            <person name="Bruemmer F."/>
            <person name="Labrenz M."/>
            <person name="Spormann A.M."/>
            <person name="Op den Camp H."/>
            <person name="Overmann J."/>
            <person name="Amann R."/>
            <person name="Jetten M.S.M."/>
            <person name="Mascher T."/>
            <person name="Medema M.H."/>
            <person name="Devos D.P."/>
            <person name="Kaster A.-K."/>
            <person name="Ovreas L."/>
            <person name="Rohde M."/>
            <person name="Galperin M.Y."/>
            <person name="Jogler C."/>
        </authorList>
    </citation>
    <scope>NUCLEOTIDE SEQUENCE [LARGE SCALE GENOMIC DNA]</scope>
    <source>
        <strain evidence="14 15">Pan44</strain>
    </source>
</reference>
<feature type="domain" description="Helicase C-terminal" evidence="12">
    <location>
        <begin position="427"/>
        <end position="580"/>
    </location>
</feature>
<feature type="domain" description="SecA family profile" evidence="13">
    <location>
        <begin position="1"/>
        <end position="580"/>
    </location>
</feature>
<comment type="similarity">
    <text evidence="10">Belongs to the SecA family.</text>
</comment>
<feature type="binding site" evidence="10">
    <location>
        <position position="502"/>
    </location>
    <ligand>
        <name>ATP</name>
        <dbReference type="ChEBI" id="CHEBI:30616"/>
    </ligand>
</feature>
<dbReference type="Pfam" id="PF21090">
    <property type="entry name" value="P-loop_SecA"/>
    <property type="match status" value="1"/>
</dbReference>
<keyword evidence="1 10" id="KW-0813">Transport</keyword>
<evidence type="ECO:0000256" key="2">
    <source>
        <dbReference type="ARBA" id="ARBA00022475"/>
    </source>
</evidence>
<dbReference type="PANTHER" id="PTHR30612">
    <property type="entry name" value="SECA INNER MEMBRANE COMPONENT OF SEC PROTEIN SECRETION SYSTEM"/>
    <property type="match status" value="1"/>
</dbReference>
<dbReference type="Gene3D" id="3.40.50.300">
    <property type="entry name" value="P-loop containing nucleotide triphosphate hydrolases"/>
    <property type="match status" value="2"/>
</dbReference>
<dbReference type="PROSITE" id="PS51196">
    <property type="entry name" value="SECA_MOTOR_DEAD"/>
    <property type="match status" value="1"/>
</dbReference>
<keyword evidence="8 10" id="KW-0811">Translocation</keyword>
<feature type="binding site" evidence="10">
    <location>
        <begin position="93"/>
        <end position="97"/>
    </location>
    <ligand>
        <name>ATP</name>
        <dbReference type="ChEBI" id="CHEBI:30616"/>
    </ligand>
</feature>
<dbReference type="GO" id="GO:0017038">
    <property type="term" value="P:protein import"/>
    <property type="evidence" value="ECO:0007669"/>
    <property type="project" value="InterPro"/>
</dbReference>
<evidence type="ECO:0000256" key="9">
    <source>
        <dbReference type="ARBA" id="ARBA00023136"/>
    </source>
</evidence>
<dbReference type="AlphaFoldDB" id="A0A517SDH9"/>
<evidence type="ECO:0000313" key="15">
    <source>
        <dbReference type="Proteomes" id="UP000315700"/>
    </source>
</evidence>
<keyword evidence="9 10" id="KW-0472">Membrane</keyword>
<dbReference type="Pfam" id="PF01043">
    <property type="entry name" value="SecA_PP_bind"/>
    <property type="match status" value="1"/>
</dbReference>
<dbReference type="InterPro" id="IPR000185">
    <property type="entry name" value="SecA"/>
</dbReference>
<dbReference type="GO" id="GO:0005886">
    <property type="term" value="C:plasma membrane"/>
    <property type="evidence" value="ECO:0007669"/>
    <property type="project" value="UniProtKB-SubCell"/>
</dbReference>
<dbReference type="Gene3D" id="3.90.1440.10">
    <property type="entry name" value="SecA, preprotein cross-linking domain"/>
    <property type="match status" value="1"/>
</dbReference>
<keyword evidence="7 10" id="KW-1278">Translocase</keyword>
<dbReference type="InterPro" id="IPR014001">
    <property type="entry name" value="Helicase_ATP-bd"/>
</dbReference>
<keyword evidence="6 10" id="KW-0653">Protein transport</keyword>
<evidence type="ECO:0000256" key="4">
    <source>
        <dbReference type="ARBA" id="ARBA00022741"/>
    </source>
</evidence>
<dbReference type="InterPro" id="IPR036670">
    <property type="entry name" value="SecA_X-link_sf"/>
</dbReference>
<keyword evidence="2 10" id="KW-1003">Cell membrane</keyword>
<accession>A0A517SDH9</accession>
<dbReference type="GO" id="GO:0031522">
    <property type="term" value="C:cell envelope Sec protein transport complex"/>
    <property type="evidence" value="ECO:0007669"/>
    <property type="project" value="TreeGrafter"/>
</dbReference>
<dbReference type="GO" id="GO:0005524">
    <property type="term" value="F:ATP binding"/>
    <property type="evidence" value="ECO:0007669"/>
    <property type="project" value="UniProtKB-UniRule"/>
</dbReference>
<dbReference type="InterPro" id="IPR011130">
    <property type="entry name" value="SecA_preprotein_X-link_dom"/>
</dbReference>
<dbReference type="SUPFAM" id="SSF81767">
    <property type="entry name" value="Pre-protein crosslinking domain of SecA"/>
    <property type="match status" value="1"/>
</dbReference>
<evidence type="ECO:0000259" key="11">
    <source>
        <dbReference type="PROSITE" id="PS51192"/>
    </source>
</evidence>
<dbReference type="GO" id="GO:0008564">
    <property type="term" value="F:protein-exporting ATPase activity"/>
    <property type="evidence" value="ECO:0007669"/>
    <property type="project" value="UniProtKB-EC"/>
</dbReference>
<keyword evidence="4 10" id="KW-0547">Nucleotide-binding</keyword>
<dbReference type="CDD" id="cd17928">
    <property type="entry name" value="DEXDc_SecA"/>
    <property type="match status" value="1"/>
</dbReference>
<dbReference type="InterPro" id="IPR044722">
    <property type="entry name" value="SecA_SF2_C"/>
</dbReference>
<dbReference type="GO" id="GO:0005829">
    <property type="term" value="C:cytosol"/>
    <property type="evidence" value="ECO:0007669"/>
    <property type="project" value="TreeGrafter"/>
</dbReference>
<dbReference type="InterPro" id="IPR001650">
    <property type="entry name" value="Helicase_C-like"/>
</dbReference>
<dbReference type="EC" id="7.4.2.8" evidence="10"/>
<keyword evidence="15" id="KW-1185">Reference proteome</keyword>
<dbReference type="SUPFAM" id="SSF52540">
    <property type="entry name" value="P-loop containing nucleoside triphosphate hydrolases"/>
    <property type="match status" value="2"/>
</dbReference>
<evidence type="ECO:0000256" key="6">
    <source>
        <dbReference type="ARBA" id="ARBA00022927"/>
    </source>
</evidence>
<dbReference type="PANTHER" id="PTHR30612:SF0">
    <property type="entry name" value="CHLOROPLAST PROTEIN-TRANSPORTING ATPASE"/>
    <property type="match status" value="1"/>
</dbReference>
<organism evidence="14 15">
    <name type="scientific">Caulifigura coniformis</name>
    <dbReference type="NCBI Taxonomy" id="2527983"/>
    <lineage>
        <taxon>Bacteria</taxon>
        <taxon>Pseudomonadati</taxon>
        <taxon>Planctomycetota</taxon>
        <taxon>Planctomycetia</taxon>
        <taxon>Planctomycetales</taxon>
        <taxon>Planctomycetaceae</taxon>
        <taxon>Caulifigura</taxon>
    </lineage>
</organism>
<dbReference type="OrthoDB" id="9805579at2"/>
<evidence type="ECO:0000259" key="12">
    <source>
        <dbReference type="PROSITE" id="PS51194"/>
    </source>
</evidence>
<evidence type="ECO:0000259" key="13">
    <source>
        <dbReference type="PROSITE" id="PS51196"/>
    </source>
</evidence>
<keyword evidence="3 10" id="KW-0963">Cytoplasm</keyword>
<dbReference type="PROSITE" id="PS51194">
    <property type="entry name" value="HELICASE_CTER"/>
    <property type="match status" value="1"/>
</dbReference>
<sequence>MLSPTLLRWRLRAARILRARKRLEKIGDVELKRRAQELGWRARGGESLKSILPQVFPLGIEACRRELGMTHFPVQIMGGLAIFHGHIAEMQTGEGKTLTAILPAALHAIVGKGCHVLTANDYLAQRDAELLTPVYKRLGLTAGCVVDQMEDDERRKNYACDITYGTATQVGFDFLRDRIKRGAQPDDEERNRYFVGSSSGEAPVQRGLHFALVDEADSILIDEARTPLIIGLQQVNRSAMLSMYRWATRIVPKLRPNEDFLFQARKRQAFLTDIGCRRLNLTAKPLLMDSIDTERIYQHVEKALTAQYAFAKDRDYVIVDDKVAIVDEGTGRVMDGRQWQEGLHQAIEAKEHLPISPITGSAARISIQTLFRQYHHLGGMTGTALSARTELKRIYKLPVVRIPTNRRSRRKGLLPRAFASQDAKREAIVESVREMVESGRSVLIGTPSVDASEALALKLSEHGINHRVLNARYHDEEAGIVKEAGRSGAVTIATNMAGRGTDIHLDDEVRKSGGLHVIATEMHSSLRIDRQLIGRAARQGDPGSYQFFLSLEDELLRVVEPKKLAAWRSSAGPDELGELSREWVERFQSTQQQLERLHVKQRKEMLKHEREQLKKSRKVGIDPFLELADA</sequence>
<dbReference type="Proteomes" id="UP000315700">
    <property type="component" value="Chromosome"/>
</dbReference>
<comment type="catalytic activity">
    <reaction evidence="10">
        <text>ATP + H2O + cellular proteinSide 1 = ADP + phosphate + cellular proteinSide 2.</text>
        <dbReference type="EC" id="7.4.2.8"/>
    </reaction>
</comment>
<evidence type="ECO:0000256" key="7">
    <source>
        <dbReference type="ARBA" id="ARBA00022967"/>
    </source>
</evidence>
<dbReference type="GO" id="GO:0043952">
    <property type="term" value="P:protein transport by the Sec complex"/>
    <property type="evidence" value="ECO:0007669"/>
    <property type="project" value="TreeGrafter"/>
</dbReference>
<proteinExistence type="inferred from homology"/>
<dbReference type="GO" id="GO:0006605">
    <property type="term" value="P:protein targeting"/>
    <property type="evidence" value="ECO:0007669"/>
    <property type="project" value="UniProtKB-UniRule"/>
</dbReference>
<dbReference type="InterPro" id="IPR020937">
    <property type="entry name" value="SecA_CS"/>
</dbReference>
<dbReference type="InterPro" id="IPR027417">
    <property type="entry name" value="P-loop_NTPase"/>
</dbReference>
<comment type="subcellular location">
    <subcellularLocation>
        <location evidence="10">Cell membrane</location>
        <topology evidence="10">Peripheral membrane protein</topology>
        <orientation evidence="10">Cytoplasmic side</orientation>
    </subcellularLocation>
    <subcellularLocation>
        <location evidence="10">Cytoplasm</location>
    </subcellularLocation>
    <text evidence="10">Distribution is 50-50.</text>
</comment>
<feature type="binding site" evidence="10">
    <location>
        <position position="75"/>
    </location>
    <ligand>
        <name>ATP</name>
        <dbReference type="ChEBI" id="CHEBI:30616"/>
    </ligand>
</feature>
<dbReference type="PRINTS" id="PR00906">
    <property type="entry name" value="SECA"/>
</dbReference>
<evidence type="ECO:0000256" key="10">
    <source>
        <dbReference type="HAMAP-Rule" id="MF_01382"/>
    </source>
</evidence>
<evidence type="ECO:0000256" key="1">
    <source>
        <dbReference type="ARBA" id="ARBA00022448"/>
    </source>
</evidence>
<keyword evidence="5 10" id="KW-0067">ATP-binding</keyword>